<evidence type="ECO:0000313" key="1">
    <source>
        <dbReference type="EMBL" id="KAA5541615.1"/>
    </source>
</evidence>
<protein>
    <recommendedName>
        <fullName evidence="3">Lipoprotein</fullName>
    </recommendedName>
</protein>
<proteinExistence type="predicted"/>
<dbReference type="Proteomes" id="UP000323426">
    <property type="component" value="Unassembled WGS sequence"/>
</dbReference>
<organism evidence="1 2">
    <name type="scientific">Adhaeribacter rhizoryzae</name>
    <dbReference type="NCBI Taxonomy" id="2607907"/>
    <lineage>
        <taxon>Bacteria</taxon>
        <taxon>Pseudomonadati</taxon>
        <taxon>Bacteroidota</taxon>
        <taxon>Cytophagia</taxon>
        <taxon>Cytophagales</taxon>
        <taxon>Hymenobacteraceae</taxon>
        <taxon>Adhaeribacter</taxon>
    </lineage>
</organism>
<accession>A0A5M6D8V3</accession>
<comment type="caution">
    <text evidence="1">The sequence shown here is derived from an EMBL/GenBank/DDBJ whole genome shotgun (WGS) entry which is preliminary data.</text>
</comment>
<dbReference type="EMBL" id="VWSF01000021">
    <property type="protein sequence ID" value="KAA5541615.1"/>
    <property type="molecule type" value="Genomic_DNA"/>
</dbReference>
<evidence type="ECO:0008006" key="3">
    <source>
        <dbReference type="Google" id="ProtNLM"/>
    </source>
</evidence>
<evidence type="ECO:0000313" key="2">
    <source>
        <dbReference type="Proteomes" id="UP000323426"/>
    </source>
</evidence>
<keyword evidence="2" id="KW-1185">Reference proteome</keyword>
<gene>
    <name evidence="1" type="ORF">F0145_20605</name>
</gene>
<sequence length="243" mass="28266">MKNTFLLVVGILLIISCERRSMLEKEAVASGTKIPREILFKITDLDREDFVIAERNDSTYYLQQLQEGLGGKKIQFDQLVVSDLVAKIRFDFGFLQYTTDGNPPIFLGYTKQSKWSNLQINDGTIRIPDFYGNSNYLKVYEVFGFEDKDQLLEWIVREDLEEIRRESIREQTKFYKAILKEKSRYESCCAEYIQQAKAFLNLQGNNNKTINELGLELTYKSLIIDIAGQLKNGEKFHQVIVEK</sequence>
<dbReference type="PROSITE" id="PS51257">
    <property type="entry name" value="PROKAR_LIPOPROTEIN"/>
    <property type="match status" value="1"/>
</dbReference>
<dbReference type="AlphaFoldDB" id="A0A5M6D8V3"/>
<name>A0A5M6D8V3_9BACT</name>
<reference evidence="1 2" key="1">
    <citation type="submission" date="2019-09" db="EMBL/GenBank/DDBJ databases">
        <title>Genome sequence and assembly of Adhaeribacter sp.</title>
        <authorList>
            <person name="Chhetri G."/>
        </authorList>
    </citation>
    <scope>NUCLEOTIDE SEQUENCE [LARGE SCALE GENOMIC DNA]</scope>
    <source>
        <strain evidence="1 2">DK36</strain>
    </source>
</reference>
<dbReference type="RefSeq" id="WP_150091502.1">
    <property type="nucleotide sequence ID" value="NZ_VWSF01000021.1"/>
</dbReference>